<dbReference type="PANTHER" id="PTHR43266">
    <property type="entry name" value="MACROLIDE-EFFLUX PROTEIN"/>
    <property type="match status" value="1"/>
</dbReference>
<dbReference type="PANTHER" id="PTHR43266:SF2">
    <property type="entry name" value="MAJOR FACILITATOR SUPERFAMILY (MFS) PROFILE DOMAIN-CONTAINING PROTEIN"/>
    <property type="match status" value="1"/>
</dbReference>
<feature type="transmembrane region" description="Helical" evidence="7">
    <location>
        <begin position="95"/>
        <end position="117"/>
    </location>
</feature>
<feature type="transmembrane region" description="Helical" evidence="7">
    <location>
        <begin position="252"/>
        <end position="273"/>
    </location>
</feature>
<feature type="transmembrane region" description="Helical" evidence="7">
    <location>
        <begin position="219"/>
        <end position="240"/>
    </location>
</feature>
<evidence type="ECO:0000313" key="9">
    <source>
        <dbReference type="Proteomes" id="UP000500857"/>
    </source>
</evidence>
<comment type="subcellular location">
    <subcellularLocation>
        <location evidence="1">Cell membrane</location>
        <topology evidence="1">Multi-pass membrane protein</topology>
    </subcellularLocation>
</comment>
<dbReference type="KEGG" id="oxy:HCG48_24895"/>
<gene>
    <name evidence="8" type="ORF">HCG48_24895</name>
</gene>
<keyword evidence="2" id="KW-0813">Transport</keyword>
<sequence length="441" mass="47722">MQTFLLISFGQLASLIGSGLTRFALGVWVFQTTGSVTQFALLNLFSYLPTIAISPLAGALVDRWDRRWVMILSDSASGLGTVAIALLIYNDGLQIWHIYAVACVSAFFSAFQWPAYAAATTVLVPKQHLSRANGVVQISKGAAKIAAPALSGFLLLTIQLQGIVLIDIITFLFAVGTLLAVQFPKPEKLPHSEEPYGWQHLIAETKQGWHYIAQRPGMLALASFLTVPYFSLGVLDVLFWPFVLTFTTSADLGLILSFGGCGWLVGSVAMSTWGGPKPRIYGVLLFVAFQGTLLLFGWVRPTVPIAAFGVFVYLCAYPIVVSSSQTIWHQKVPTDLQGRVFALLQGMEKTAAIAAYTISGPLVDKVLSPMLSPGGLLADNVGRFVGVGEGRGMAFLFILIGVLNLVATGIAYRYRRLRRLELEIPDAIADEDESAAMEVVN</sequence>
<keyword evidence="4 7" id="KW-0812">Transmembrane</keyword>
<evidence type="ECO:0000256" key="1">
    <source>
        <dbReference type="ARBA" id="ARBA00004651"/>
    </source>
</evidence>
<evidence type="ECO:0000256" key="7">
    <source>
        <dbReference type="SAM" id="Phobius"/>
    </source>
</evidence>
<dbReference type="Pfam" id="PF07690">
    <property type="entry name" value="MFS_1"/>
    <property type="match status" value="1"/>
</dbReference>
<accession>A0A6H1U4Y9</accession>
<dbReference type="InterPro" id="IPR011701">
    <property type="entry name" value="MFS"/>
</dbReference>
<feature type="transmembrane region" description="Helical" evidence="7">
    <location>
        <begin position="39"/>
        <end position="61"/>
    </location>
</feature>
<dbReference type="EMBL" id="CP051167">
    <property type="protein sequence ID" value="QIZ73437.1"/>
    <property type="molecule type" value="Genomic_DNA"/>
</dbReference>
<evidence type="ECO:0000256" key="4">
    <source>
        <dbReference type="ARBA" id="ARBA00022692"/>
    </source>
</evidence>
<organism evidence="8 9">
    <name type="scientific">Oxynema aestuarii AP17</name>
    <dbReference type="NCBI Taxonomy" id="2064643"/>
    <lineage>
        <taxon>Bacteria</taxon>
        <taxon>Bacillati</taxon>
        <taxon>Cyanobacteriota</taxon>
        <taxon>Cyanophyceae</taxon>
        <taxon>Oscillatoriophycideae</taxon>
        <taxon>Oscillatoriales</taxon>
        <taxon>Oscillatoriaceae</taxon>
        <taxon>Oxynema</taxon>
        <taxon>Oxynema aestuarii</taxon>
    </lineage>
</organism>
<protein>
    <submittedName>
        <fullName evidence="8">MFS transporter</fullName>
    </submittedName>
</protein>
<dbReference type="CDD" id="cd06173">
    <property type="entry name" value="MFS_MefA_like"/>
    <property type="match status" value="1"/>
</dbReference>
<proteinExistence type="predicted"/>
<dbReference type="Gene3D" id="1.20.1250.20">
    <property type="entry name" value="MFS general substrate transporter like domains"/>
    <property type="match status" value="1"/>
</dbReference>
<keyword evidence="3" id="KW-1003">Cell membrane</keyword>
<dbReference type="AlphaFoldDB" id="A0A6H1U4Y9"/>
<feature type="transmembrane region" description="Helical" evidence="7">
    <location>
        <begin position="162"/>
        <end position="181"/>
    </location>
</feature>
<evidence type="ECO:0000256" key="5">
    <source>
        <dbReference type="ARBA" id="ARBA00022989"/>
    </source>
</evidence>
<evidence type="ECO:0000256" key="3">
    <source>
        <dbReference type="ARBA" id="ARBA00022475"/>
    </source>
</evidence>
<feature type="transmembrane region" description="Helical" evidence="7">
    <location>
        <begin position="68"/>
        <end position="89"/>
    </location>
</feature>
<feature type="transmembrane region" description="Helical" evidence="7">
    <location>
        <begin position="305"/>
        <end position="328"/>
    </location>
</feature>
<keyword evidence="9" id="KW-1185">Reference proteome</keyword>
<dbReference type="GO" id="GO:0005886">
    <property type="term" value="C:plasma membrane"/>
    <property type="evidence" value="ECO:0007669"/>
    <property type="project" value="UniProtKB-SubCell"/>
</dbReference>
<dbReference type="Proteomes" id="UP000500857">
    <property type="component" value="Chromosome"/>
</dbReference>
<evidence type="ECO:0000313" key="8">
    <source>
        <dbReference type="EMBL" id="QIZ73437.1"/>
    </source>
</evidence>
<evidence type="ECO:0000256" key="2">
    <source>
        <dbReference type="ARBA" id="ARBA00022448"/>
    </source>
</evidence>
<dbReference type="GO" id="GO:0022857">
    <property type="term" value="F:transmembrane transporter activity"/>
    <property type="evidence" value="ECO:0007669"/>
    <property type="project" value="InterPro"/>
</dbReference>
<feature type="transmembrane region" description="Helical" evidence="7">
    <location>
        <begin position="393"/>
        <end position="412"/>
    </location>
</feature>
<reference evidence="8 9" key="1">
    <citation type="submission" date="2020-04" db="EMBL/GenBank/DDBJ databases">
        <authorList>
            <person name="Basu S."/>
            <person name="Maruthanayagam V."/>
            <person name="Chakraborty S."/>
            <person name="Pramanik A."/>
            <person name="Mukherjee J."/>
            <person name="Brink B."/>
        </authorList>
    </citation>
    <scope>NUCLEOTIDE SEQUENCE [LARGE SCALE GENOMIC DNA]</scope>
    <source>
        <strain evidence="8 9">AP17</strain>
    </source>
</reference>
<dbReference type="InterPro" id="IPR036259">
    <property type="entry name" value="MFS_trans_sf"/>
</dbReference>
<dbReference type="SUPFAM" id="SSF103473">
    <property type="entry name" value="MFS general substrate transporter"/>
    <property type="match status" value="1"/>
</dbReference>
<keyword evidence="6 7" id="KW-0472">Membrane</keyword>
<keyword evidence="5 7" id="KW-1133">Transmembrane helix</keyword>
<name>A0A6H1U4Y9_9CYAN</name>
<dbReference type="RefSeq" id="WP_168571583.1">
    <property type="nucleotide sequence ID" value="NZ_CP051167.1"/>
</dbReference>
<feature type="transmembrane region" description="Helical" evidence="7">
    <location>
        <begin position="280"/>
        <end position="299"/>
    </location>
</feature>
<evidence type="ECO:0000256" key="6">
    <source>
        <dbReference type="ARBA" id="ARBA00023136"/>
    </source>
</evidence>